<dbReference type="Proteomes" id="UP000017836">
    <property type="component" value="Unassembled WGS sequence"/>
</dbReference>
<feature type="compositionally biased region" description="Low complexity" evidence="1">
    <location>
        <begin position="127"/>
        <end position="140"/>
    </location>
</feature>
<feature type="region of interest" description="Disordered" evidence="1">
    <location>
        <begin position="234"/>
        <end position="253"/>
    </location>
</feature>
<protein>
    <recommendedName>
        <fullName evidence="4">RRP12-like protein</fullName>
    </recommendedName>
</protein>
<feature type="region of interest" description="Disordered" evidence="1">
    <location>
        <begin position="114"/>
        <end position="176"/>
    </location>
</feature>
<dbReference type="EMBL" id="KI394011">
    <property type="protein sequence ID" value="ERN05541.1"/>
    <property type="molecule type" value="Genomic_DNA"/>
</dbReference>
<sequence>MIVRKCGLDTVKAVIPEEHMKIVTNIRKIKEQKDRKIAAKNKVRVFKSKHCERLPGDLLDHGESVPLDLLDRQKTRSALRASQPHQLRPQEIDENIEIAPDGWLIITTIKESKLNKQRDSDSDDQNNESLTLKSKNSSSSRVMPSIGFRQNKRQKTSDSGRAYKGDEYASKKASGDLKKKGKLEPYAYWPLDRKMLNTREEKRAVSRKGLANVMKLFKKLEGRSVSSALSVRGVGGLKRKQKAHKGKGRFKKK</sequence>
<evidence type="ECO:0008006" key="4">
    <source>
        <dbReference type="Google" id="ProtNLM"/>
    </source>
</evidence>
<evidence type="ECO:0000313" key="2">
    <source>
        <dbReference type="EMBL" id="ERN05541.1"/>
    </source>
</evidence>
<keyword evidence="3" id="KW-1185">Reference proteome</keyword>
<dbReference type="AlphaFoldDB" id="W1PD36"/>
<dbReference type="Gramene" id="ERN05541">
    <property type="protein sequence ID" value="ERN05541"/>
    <property type="gene ID" value="AMTR_s00007p00264720"/>
</dbReference>
<dbReference type="eggNOG" id="KOG1248">
    <property type="taxonomic scope" value="Eukaryota"/>
</dbReference>
<dbReference type="STRING" id="13333.W1PD36"/>
<feature type="compositionally biased region" description="Basic and acidic residues" evidence="1">
    <location>
        <begin position="155"/>
        <end position="176"/>
    </location>
</feature>
<evidence type="ECO:0000313" key="3">
    <source>
        <dbReference type="Proteomes" id="UP000017836"/>
    </source>
</evidence>
<evidence type="ECO:0000256" key="1">
    <source>
        <dbReference type="SAM" id="MobiDB-lite"/>
    </source>
</evidence>
<name>W1PD36_AMBTC</name>
<feature type="compositionally biased region" description="Basic residues" evidence="1">
    <location>
        <begin position="237"/>
        <end position="253"/>
    </location>
</feature>
<organism evidence="2 3">
    <name type="scientific">Amborella trichopoda</name>
    <dbReference type="NCBI Taxonomy" id="13333"/>
    <lineage>
        <taxon>Eukaryota</taxon>
        <taxon>Viridiplantae</taxon>
        <taxon>Streptophyta</taxon>
        <taxon>Embryophyta</taxon>
        <taxon>Tracheophyta</taxon>
        <taxon>Spermatophyta</taxon>
        <taxon>Magnoliopsida</taxon>
        <taxon>Amborellales</taxon>
        <taxon>Amborellaceae</taxon>
        <taxon>Amborella</taxon>
    </lineage>
</organism>
<dbReference type="OMA" id="TEFKMAS"/>
<dbReference type="HOGENOM" id="CLU_1099793_0_0_1"/>
<reference evidence="3" key="1">
    <citation type="journal article" date="2013" name="Science">
        <title>The Amborella genome and the evolution of flowering plants.</title>
        <authorList>
            <consortium name="Amborella Genome Project"/>
        </authorList>
    </citation>
    <scope>NUCLEOTIDE SEQUENCE [LARGE SCALE GENOMIC DNA]</scope>
</reference>
<proteinExistence type="predicted"/>
<dbReference type="PANTHER" id="PTHR48445">
    <property type="entry name" value="OS02G0782100 PROTEIN"/>
    <property type="match status" value="1"/>
</dbReference>
<accession>W1PD36</accession>
<dbReference type="PANTHER" id="PTHR48445:SF1">
    <property type="entry name" value="OS02G0782100 PROTEIN"/>
    <property type="match status" value="1"/>
</dbReference>
<gene>
    <name evidence="2" type="ORF">AMTR_s00007p00264720</name>
</gene>